<reference evidence="2 3" key="1">
    <citation type="journal article" date="2016" name="Sci. Rep.">
        <title>Metabolic traits of an uncultured archaeal lineage -MSBL1- from brine pools of the Red Sea.</title>
        <authorList>
            <person name="Mwirichia R."/>
            <person name="Alam I."/>
            <person name="Rashid M."/>
            <person name="Vinu M."/>
            <person name="Ba-Alawi W."/>
            <person name="Anthony Kamau A."/>
            <person name="Kamanda Ngugi D."/>
            <person name="Goker M."/>
            <person name="Klenk H.P."/>
            <person name="Bajic V."/>
            <person name="Stingl U."/>
        </authorList>
    </citation>
    <scope>NUCLEOTIDE SEQUENCE [LARGE SCALE GENOMIC DNA]</scope>
    <source>
        <strain evidence="2">SCGC-AAA259I09</strain>
    </source>
</reference>
<sequence length="70" mass="8340">KVERSKIEHIFKIAKEIFGMKDLHTYSKKTALWRAFAAVYVSTLFYQFLERNEINPHRAMGLLSHKKDAW</sequence>
<accession>A0A133UQ76</accession>
<evidence type="ECO:0000313" key="3">
    <source>
        <dbReference type="Proteomes" id="UP000070463"/>
    </source>
</evidence>
<evidence type="ECO:0008006" key="4">
    <source>
        <dbReference type="Google" id="ProtNLM"/>
    </source>
</evidence>
<keyword evidence="3" id="KW-1185">Reference proteome</keyword>
<comment type="caution">
    <text evidence="2">The sequence shown here is derived from an EMBL/GenBank/DDBJ whole genome shotgun (WGS) entry which is preliminary data.</text>
</comment>
<organism evidence="2 3">
    <name type="scientific">candidate division MSBL1 archaeon SCGC-AAA259I09</name>
    <dbReference type="NCBI Taxonomy" id="1698267"/>
    <lineage>
        <taxon>Archaea</taxon>
        <taxon>Methanobacteriati</taxon>
        <taxon>Methanobacteriota</taxon>
        <taxon>candidate division MSBL1</taxon>
    </lineage>
</organism>
<name>A0A133UQ76_9EURY</name>
<evidence type="ECO:0000313" key="2">
    <source>
        <dbReference type="EMBL" id="KXA96323.1"/>
    </source>
</evidence>
<dbReference type="EMBL" id="LHXR01000089">
    <property type="protein sequence ID" value="KXA96323.1"/>
    <property type="molecule type" value="Genomic_DNA"/>
</dbReference>
<feature type="transmembrane region" description="Helical" evidence="1">
    <location>
        <begin position="31"/>
        <end position="49"/>
    </location>
</feature>
<protein>
    <recommendedName>
        <fullName evidence="4">Transposase</fullName>
    </recommendedName>
</protein>
<proteinExistence type="predicted"/>
<evidence type="ECO:0000256" key="1">
    <source>
        <dbReference type="SAM" id="Phobius"/>
    </source>
</evidence>
<keyword evidence="1" id="KW-0472">Membrane</keyword>
<gene>
    <name evidence="2" type="ORF">AKJ37_05520</name>
</gene>
<feature type="non-terminal residue" evidence="2">
    <location>
        <position position="1"/>
    </location>
</feature>
<keyword evidence="1" id="KW-0812">Transmembrane</keyword>
<dbReference type="Proteomes" id="UP000070463">
    <property type="component" value="Unassembled WGS sequence"/>
</dbReference>
<dbReference type="AlphaFoldDB" id="A0A133UQ76"/>
<keyword evidence="1" id="KW-1133">Transmembrane helix</keyword>